<keyword evidence="4" id="KW-0813">Transport</keyword>
<dbReference type="PROSITE" id="PS51384">
    <property type="entry name" value="FAD_FR"/>
    <property type="match status" value="1"/>
</dbReference>
<dbReference type="Gene3D" id="3.10.120.10">
    <property type="entry name" value="Cytochrome b5-like heme/steroid binding domain"/>
    <property type="match status" value="1"/>
</dbReference>
<evidence type="ECO:0000256" key="3">
    <source>
        <dbReference type="ARBA" id="ARBA00004613"/>
    </source>
</evidence>
<evidence type="ECO:0000256" key="1">
    <source>
        <dbReference type="ARBA" id="ARBA00001974"/>
    </source>
</evidence>
<dbReference type="Gene3D" id="1.10.640.10">
    <property type="entry name" value="Haem peroxidase domain superfamily, animal type"/>
    <property type="match status" value="1"/>
</dbReference>
<dbReference type="CDD" id="cd08760">
    <property type="entry name" value="Cyt_b561_FRRS1_like"/>
    <property type="match status" value="1"/>
</dbReference>
<keyword evidence="5" id="KW-0964">Secreted</keyword>
<feature type="domain" description="DOMON" evidence="19">
    <location>
        <begin position="521"/>
        <end position="644"/>
    </location>
</feature>
<dbReference type="Proteomes" id="UP000319731">
    <property type="component" value="Unassembled WGS sequence"/>
</dbReference>
<dbReference type="InterPro" id="IPR017938">
    <property type="entry name" value="Riboflavin_synthase-like_b-brl"/>
</dbReference>
<evidence type="ECO:0000256" key="7">
    <source>
        <dbReference type="ARBA" id="ARBA00022692"/>
    </source>
</evidence>
<name>A0A507CIF8_9FUNG</name>
<evidence type="ECO:0000256" key="11">
    <source>
        <dbReference type="ARBA" id="ARBA00023002"/>
    </source>
</evidence>
<keyword evidence="14" id="KW-0325">Glycoprotein</keyword>
<dbReference type="InterPro" id="IPR001199">
    <property type="entry name" value="Cyt_B5-like_heme/steroid-bd"/>
</dbReference>
<dbReference type="Pfam" id="PF03351">
    <property type="entry name" value="DOMON"/>
    <property type="match status" value="1"/>
</dbReference>
<dbReference type="InterPro" id="IPR006593">
    <property type="entry name" value="Cyt_b561/ferric_Rdtase_TM"/>
</dbReference>
<keyword evidence="12 15" id="KW-0408">Iron</keyword>
<comment type="subcellular location">
    <subcellularLocation>
        <location evidence="2">Membrane</location>
    </subcellularLocation>
    <subcellularLocation>
        <location evidence="3">Secreted</location>
    </subcellularLocation>
</comment>
<feature type="compositionally biased region" description="Polar residues" evidence="16">
    <location>
        <begin position="1289"/>
        <end position="1348"/>
    </location>
</feature>
<dbReference type="RefSeq" id="XP_031027396.1">
    <property type="nucleotide sequence ID" value="XM_031166635.1"/>
</dbReference>
<dbReference type="Pfam" id="PF03098">
    <property type="entry name" value="An_peroxidase"/>
    <property type="match status" value="1"/>
</dbReference>
<protein>
    <recommendedName>
        <fullName evidence="23">Cytochrome b5 heme-binding domain-containing protein</fullName>
    </recommendedName>
</protein>
<dbReference type="PROSITE" id="PS50292">
    <property type="entry name" value="PEROXIDASE_3"/>
    <property type="match status" value="1"/>
</dbReference>
<dbReference type="Gene3D" id="1.20.120.1770">
    <property type="match status" value="1"/>
</dbReference>
<dbReference type="EMBL" id="QEAO01000002">
    <property type="protein sequence ID" value="TPX37485.1"/>
    <property type="molecule type" value="Genomic_DNA"/>
</dbReference>
<evidence type="ECO:0000259" key="20">
    <source>
        <dbReference type="PROSITE" id="PS51384"/>
    </source>
</evidence>
<evidence type="ECO:0000256" key="17">
    <source>
        <dbReference type="SAM" id="Phobius"/>
    </source>
</evidence>
<dbReference type="InterPro" id="IPR005018">
    <property type="entry name" value="DOMON_domain"/>
</dbReference>
<feature type="transmembrane region" description="Helical" evidence="17">
    <location>
        <begin position="718"/>
        <end position="739"/>
    </location>
</feature>
<comment type="caution">
    <text evidence="21">The sequence shown here is derived from an EMBL/GenBank/DDBJ whole genome shotgun (WGS) entry which is preliminary data.</text>
</comment>
<sequence>MDGSGNNIVHPTWGAANSPYRRAPPPNYADTSSTPNGVGLPAPRTISNNLISRGDSHTNYDLSGASEFMPAWGVLLHLDITLACRNSSDPLPIPVPTGDPQFDPFSVGNMTMPFSRTCRSYTDPVTGERTMPNTFSSYIDGSGLYSNDPSISTALRSFVGGKLNSVVDPVAGELPLYNSGTNHFLWGSDIINILPQLNILYILLLREHNRQATLLAAANPTWTDAQLFNRARRWVIALIQRFTLYVYVPQLTGLQVPYYAGYNSSVDAGTELFFANVAFRYGHSAVNSALFRVDDYGEPTVQGHMLVRDFIFNPVEIRSYGIDALLRGLTIQRKQEVDIKFVDDIRCFMNLNAPYGFDLASVGIQRARELGLPYYNAARATYGLSSITSWSQLTNDTTLLASLASLYPAGPATADAYVGAFLEPHVGSSLVGPLMTASIREQFLRYRDGDRWWYENPGVLTDEELSAVQNMTLGKLIKLNTNITWFPDNPFVALTLPVVFSASAATTETNVVTSKSLRISDTYLVSWTLDSTASTVTFSMETNNTGWVGLGFGADMVGADMYIVTPYWNSTWNVYDCYASTNNRPSRDIDVGGTNSIYNVIDLVSTSATTSLHGFSFTRQLQTSDSYYDTVITNANLSMIFAWSDDPAFNYHGANNRLHASVNLYSAVNPGVTSANLASLKYMHGVVMFCSFAFIYPLGIFVARYSQDLGRWLDIHRALMMTVTSNVLVVALTALVGSYGDMGFTHSKVGSTEIALIATISITGYLCSTWAVGWAVTYSHQIRLIHRYGGYLAYVMGLANGYLGICDLTSGAPSSLYLPKLYLVAVTITPLSLVVYGEWKNRRASKDRRKGRHSTAIAGQDSLPRFSWLDVNDRVANGAKWIVIDDVICKCFKHNLITSSSPTFASFLQRHPDEFVVTKPTLTILQRFLDDAAGYLDRHPGGARFILNVVGMDATKYFHGDYFSDAKTVGSKSRAKGPRHLSLTRSGRTDDDGMGYHYHSRLARFTLSSLAVGRLTVADDINRSEDMLVGSTIDLLGPSQNDSGKDAKSHLQHSSMNLFRQAPLRPDRFKPFTISSRITSTSEGSVKPVRKITMEFGSTSDVVKCHPGDSILLQFVDKDGRPVTREYTPIKVENRASISFYIKMYDGQMTSYLGNPQNTSIRMRGPVPNRATLMNPRNANGCWDVLGLIAGGSGLSRMLLILDHHLKNGARDKETNRLTTRIHLLNINHSDKDIFAHEELEYYESEFQGALTITNLVYNAPPDFVGLSGHVDAEIIAETMPRIPESKQGKTASSVHTTINRSGWRNESRTTGINVDSGTLRQRLQKKSLTGSGPRNSSSVEILKSSSMGADESLRRSSSDVAADSEGLMLTVTEEEQSNLDLGPISRPALKQAVELPSESNDTIIVVCGPTVMNIQVLDLLSSAGYPRGCIVSL</sequence>
<dbReference type="InterPro" id="IPR039261">
    <property type="entry name" value="FNR_nucleotide-bd"/>
</dbReference>
<dbReference type="InterPro" id="IPR019791">
    <property type="entry name" value="Haem_peroxidase_animal"/>
</dbReference>
<dbReference type="InterPro" id="IPR001433">
    <property type="entry name" value="OxRdtase_FAD/NAD-bd"/>
</dbReference>
<keyword evidence="11" id="KW-0560">Oxidoreductase</keyword>
<evidence type="ECO:0000256" key="4">
    <source>
        <dbReference type="ARBA" id="ARBA00022448"/>
    </source>
</evidence>
<organism evidence="21 22">
    <name type="scientific">Synchytrium microbalum</name>
    <dbReference type="NCBI Taxonomy" id="1806994"/>
    <lineage>
        <taxon>Eukaryota</taxon>
        <taxon>Fungi</taxon>
        <taxon>Fungi incertae sedis</taxon>
        <taxon>Chytridiomycota</taxon>
        <taxon>Chytridiomycota incertae sedis</taxon>
        <taxon>Chytridiomycetes</taxon>
        <taxon>Synchytriales</taxon>
        <taxon>Synchytriaceae</taxon>
        <taxon>Synchytrium</taxon>
    </lineage>
</organism>
<keyword evidence="7 17" id="KW-0812">Transmembrane</keyword>
<feature type="domain" description="Cytochrome b5 heme-binding" evidence="18">
    <location>
        <begin position="908"/>
        <end position="1016"/>
    </location>
</feature>
<keyword evidence="10 17" id="KW-1133">Transmembrane helix</keyword>
<dbReference type="GO" id="GO:0046872">
    <property type="term" value="F:metal ion binding"/>
    <property type="evidence" value="ECO:0007669"/>
    <property type="project" value="UniProtKB-KW"/>
</dbReference>
<dbReference type="Gene3D" id="2.40.30.10">
    <property type="entry name" value="Translation factors"/>
    <property type="match status" value="1"/>
</dbReference>
<dbReference type="GO" id="GO:0006979">
    <property type="term" value="P:response to oxidative stress"/>
    <property type="evidence" value="ECO:0007669"/>
    <property type="project" value="InterPro"/>
</dbReference>
<keyword evidence="9" id="KW-0249">Electron transport</keyword>
<keyword evidence="6 15" id="KW-0349">Heme</keyword>
<dbReference type="InterPro" id="IPR037120">
    <property type="entry name" value="Haem_peroxidase_sf_animal"/>
</dbReference>
<feature type="binding site" description="axial binding residue" evidence="15">
    <location>
        <position position="283"/>
    </location>
    <ligand>
        <name>heme b</name>
        <dbReference type="ChEBI" id="CHEBI:60344"/>
    </ligand>
    <ligandPart>
        <name>Fe</name>
        <dbReference type="ChEBI" id="CHEBI:18248"/>
    </ligandPart>
</feature>
<dbReference type="Pfam" id="PF00970">
    <property type="entry name" value="FAD_binding_6"/>
    <property type="match status" value="1"/>
</dbReference>
<evidence type="ECO:0000313" key="21">
    <source>
        <dbReference type="EMBL" id="TPX37485.1"/>
    </source>
</evidence>
<feature type="domain" description="FAD-binding FR-type" evidence="20">
    <location>
        <begin position="1067"/>
        <end position="1173"/>
    </location>
</feature>
<dbReference type="GeneID" id="42001932"/>
<dbReference type="GO" id="GO:0020037">
    <property type="term" value="F:heme binding"/>
    <property type="evidence" value="ECO:0007669"/>
    <property type="project" value="InterPro"/>
</dbReference>
<dbReference type="PROSITE" id="PS00191">
    <property type="entry name" value="CYTOCHROME_B5_1"/>
    <property type="match status" value="1"/>
</dbReference>
<evidence type="ECO:0000259" key="18">
    <source>
        <dbReference type="PROSITE" id="PS50255"/>
    </source>
</evidence>
<dbReference type="SMART" id="SM00665">
    <property type="entry name" value="B561"/>
    <property type="match status" value="1"/>
</dbReference>
<dbReference type="GO" id="GO:0004601">
    <property type="term" value="F:peroxidase activity"/>
    <property type="evidence" value="ECO:0007669"/>
    <property type="project" value="InterPro"/>
</dbReference>
<reference evidence="21 22" key="1">
    <citation type="journal article" date="2019" name="Sci. Rep.">
        <title>Comparative genomics of chytrid fungi reveal insights into the obligate biotrophic and pathogenic lifestyle of Synchytrium endobioticum.</title>
        <authorList>
            <person name="van de Vossenberg B.T.L.H."/>
            <person name="Warris S."/>
            <person name="Nguyen H.D.T."/>
            <person name="van Gent-Pelzer M.P.E."/>
            <person name="Joly D.L."/>
            <person name="van de Geest H.C."/>
            <person name="Bonants P.J.M."/>
            <person name="Smith D.S."/>
            <person name="Levesque C.A."/>
            <person name="van der Lee T.A.J."/>
        </authorList>
    </citation>
    <scope>NUCLEOTIDE SEQUENCE [LARGE SCALE GENOMIC DNA]</scope>
    <source>
        <strain evidence="21 22">JEL517</strain>
    </source>
</reference>
<dbReference type="SUPFAM" id="SSF52343">
    <property type="entry name" value="Ferredoxin reductase-like, C-terminal NADP-linked domain"/>
    <property type="match status" value="1"/>
</dbReference>
<comment type="cofactor">
    <cofactor evidence="1">
        <name>FAD</name>
        <dbReference type="ChEBI" id="CHEBI:57692"/>
    </cofactor>
</comment>
<dbReference type="PROSITE" id="PS50836">
    <property type="entry name" value="DOMON"/>
    <property type="match status" value="1"/>
</dbReference>
<gene>
    <name evidence="21" type="ORF">SmJEL517_g00706</name>
</gene>
<dbReference type="SUPFAM" id="SSF55856">
    <property type="entry name" value="Cytochrome b5-like heme/steroid binding domain"/>
    <property type="match status" value="1"/>
</dbReference>
<dbReference type="CDD" id="cd09631">
    <property type="entry name" value="DOMON_DOH"/>
    <property type="match status" value="1"/>
</dbReference>
<dbReference type="SUPFAM" id="SSF48113">
    <property type="entry name" value="Heme-dependent peroxidases"/>
    <property type="match status" value="1"/>
</dbReference>
<evidence type="ECO:0000256" key="15">
    <source>
        <dbReference type="PIRSR" id="PIRSR619791-2"/>
    </source>
</evidence>
<accession>A0A507CIF8</accession>
<dbReference type="InterPro" id="IPR017927">
    <property type="entry name" value="FAD-bd_FR_type"/>
</dbReference>
<dbReference type="PANTHER" id="PTHR11475:SF4">
    <property type="entry name" value="CHORION PEROXIDASE"/>
    <property type="match status" value="1"/>
</dbReference>
<dbReference type="PANTHER" id="PTHR11475">
    <property type="entry name" value="OXIDASE/PEROXIDASE"/>
    <property type="match status" value="1"/>
</dbReference>
<evidence type="ECO:0000256" key="10">
    <source>
        <dbReference type="ARBA" id="ARBA00022989"/>
    </source>
</evidence>
<dbReference type="SMART" id="SM00664">
    <property type="entry name" value="DoH"/>
    <property type="match status" value="1"/>
</dbReference>
<dbReference type="Gene3D" id="3.40.50.80">
    <property type="entry name" value="Nucleotide-binding domain of ferredoxin-NADP reductase (FNR) module"/>
    <property type="match status" value="1"/>
</dbReference>
<dbReference type="SUPFAM" id="SSF63380">
    <property type="entry name" value="Riboflavin synthase domain-like"/>
    <property type="match status" value="1"/>
</dbReference>
<dbReference type="InterPro" id="IPR045266">
    <property type="entry name" value="DOH_DOMON"/>
</dbReference>
<keyword evidence="22" id="KW-1185">Reference proteome</keyword>
<evidence type="ECO:0000256" key="13">
    <source>
        <dbReference type="ARBA" id="ARBA00023136"/>
    </source>
</evidence>
<dbReference type="STRING" id="1806994.A0A507CIF8"/>
<evidence type="ECO:0008006" key="23">
    <source>
        <dbReference type="Google" id="ProtNLM"/>
    </source>
</evidence>
<feature type="region of interest" description="Disordered" evidence="16">
    <location>
        <begin position="1285"/>
        <end position="1362"/>
    </location>
</feature>
<evidence type="ECO:0000256" key="9">
    <source>
        <dbReference type="ARBA" id="ARBA00022982"/>
    </source>
</evidence>
<dbReference type="PRINTS" id="PR00457">
    <property type="entry name" value="ANPEROXIDASE"/>
</dbReference>
<dbReference type="GO" id="GO:0016020">
    <property type="term" value="C:membrane"/>
    <property type="evidence" value="ECO:0007669"/>
    <property type="project" value="UniProtKB-SubCell"/>
</dbReference>
<evidence type="ECO:0000313" key="22">
    <source>
        <dbReference type="Proteomes" id="UP000319731"/>
    </source>
</evidence>
<evidence type="ECO:0000259" key="19">
    <source>
        <dbReference type="PROSITE" id="PS50836"/>
    </source>
</evidence>
<keyword evidence="8 15" id="KW-0479">Metal-binding</keyword>
<dbReference type="GO" id="GO:0005576">
    <property type="term" value="C:extracellular region"/>
    <property type="evidence" value="ECO:0007669"/>
    <property type="project" value="UniProtKB-SubCell"/>
</dbReference>
<evidence type="ECO:0000256" key="8">
    <source>
        <dbReference type="ARBA" id="ARBA00022723"/>
    </source>
</evidence>
<dbReference type="InterPro" id="IPR036400">
    <property type="entry name" value="Cyt_B5-like_heme/steroid_sf"/>
</dbReference>
<keyword evidence="13 17" id="KW-0472">Membrane</keyword>
<evidence type="ECO:0000256" key="14">
    <source>
        <dbReference type="ARBA" id="ARBA00023180"/>
    </source>
</evidence>
<dbReference type="InterPro" id="IPR018506">
    <property type="entry name" value="Cyt_B5_heme-BS"/>
</dbReference>
<dbReference type="InterPro" id="IPR008333">
    <property type="entry name" value="Cbr1-like_FAD-bd_dom"/>
</dbReference>
<dbReference type="InterPro" id="IPR010255">
    <property type="entry name" value="Haem_peroxidase_sf"/>
</dbReference>
<feature type="region of interest" description="Disordered" evidence="16">
    <location>
        <begin position="1"/>
        <end position="41"/>
    </location>
</feature>
<dbReference type="OrthoDB" id="823504at2759"/>
<evidence type="ECO:0000256" key="5">
    <source>
        <dbReference type="ARBA" id="ARBA00022525"/>
    </source>
</evidence>
<feature type="transmembrane region" description="Helical" evidence="17">
    <location>
        <begin position="682"/>
        <end position="706"/>
    </location>
</feature>
<dbReference type="PROSITE" id="PS50255">
    <property type="entry name" value="CYTOCHROME_B5_2"/>
    <property type="match status" value="1"/>
</dbReference>
<evidence type="ECO:0000256" key="12">
    <source>
        <dbReference type="ARBA" id="ARBA00023004"/>
    </source>
</evidence>
<evidence type="ECO:0000256" key="6">
    <source>
        <dbReference type="ARBA" id="ARBA00022617"/>
    </source>
</evidence>
<feature type="transmembrane region" description="Helical" evidence="17">
    <location>
        <begin position="788"/>
        <end position="805"/>
    </location>
</feature>
<evidence type="ECO:0000256" key="2">
    <source>
        <dbReference type="ARBA" id="ARBA00004370"/>
    </source>
</evidence>
<dbReference type="Pfam" id="PF00175">
    <property type="entry name" value="NAD_binding_1"/>
    <property type="match status" value="1"/>
</dbReference>
<feature type="transmembrane region" description="Helical" evidence="17">
    <location>
        <begin position="754"/>
        <end position="776"/>
    </location>
</feature>
<evidence type="ECO:0000256" key="16">
    <source>
        <dbReference type="SAM" id="MobiDB-lite"/>
    </source>
</evidence>
<proteinExistence type="predicted"/>
<feature type="transmembrane region" description="Helical" evidence="17">
    <location>
        <begin position="817"/>
        <end position="839"/>
    </location>
</feature>